<dbReference type="AlphaFoldDB" id="A0AAW5UMU0"/>
<comment type="subcellular location">
    <subcellularLocation>
        <location evidence="1">Cell membrane</location>
        <topology evidence="1">Multi-pass membrane protein</topology>
    </subcellularLocation>
</comment>
<evidence type="ECO:0000256" key="2">
    <source>
        <dbReference type="ARBA" id="ARBA00007430"/>
    </source>
</evidence>
<name>A0AAW5UMU0_9BACT</name>
<evidence type="ECO:0000313" key="8">
    <source>
        <dbReference type="EMBL" id="MCW4163918.1"/>
    </source>
</evidence>
<feature type="transmembrane region" description="Helical" evidence="7">
    <location>
        <begin position="152"/>
        <end position="174"/>
    </location>
</feature>
<reference evidence="8" key="1">
    <citation type="submission" date="2022-11" db="EMBL/GenBank/DDBJ databases">
        <title>Genomic repertoires linked with pathogenic potency of arthritogenic Prevotella copri isolated from the gut of rheumatoid arthritis patients.</title>
        <authorList>
            <person name="Nii T."/>
            <person name="Maeda Y."/>
            <person name="Motooka D."/>
            <person name="Naito M."/>
            <person name="Matsumoto Y."/>
            <person name="Ogawa T."/>
            <person name="Oguro-Igashira E."/>
            <person name="Kishikawa T."/>
            <person name="Yamashita M."/>
            <person name="Koizumi S."/>
            <person name="Kurakawa T."/>
            <person name="Okumura R."/>
            <person name="Kayama H."/>
            <person name="Murakami M."/>
            <person name="Sakaguchi T."/>
            <person name="Das B."/>
            <person name="Nakamura S."/>
            <person name="Okada Y."/>
            <person name="Kumanogoh A."/>
            <person name="Takeda K."/>
        </authorList>
    </citation>
    <scope>NUCLEOTIDE SEQUENCE</scope>
    <source>
        <strain evidence="8">RA-N001-16</strain>
    </source>
</reference>
<protein>
    <submittedName>
        <fullName evidence="8">Lipopolysaccharide biosynthesis protein</fullName>
    </submittedName>
</protein>
<dbReference type="RefSeq" id="WP_264910798.1">
    <property type="nucleotide sequence ID" value="NZ_JAPDUL010000001.1"/>
</dbReference>
<dbReference type="PANTHER" id="PTHR30250:SF10">
    <property type="entry name" value="LIPOPOLYSACCHARIDE BIOSYNTHESIS PROTEIN WZXC"/>
    <property type="match status" value="1"/>
</dbReference>
<evidence type="ECO:0000256" key="6">
    <source>
        <dbReference type="ARBA" id="ARBA00023136"/>
    </source>
</evidence>
<dbReference type="CDD" id="cd13127">
    <property type="entry name" value="MATE_tuaB_like"/>
    <property type="match status" value="1"/>
</dbReference>
<dbReference type="EMBL" id="JAPDUM010000001">
    <property type="protein sequence ID" value="MCW4163918.1"/>
    <property type="molecule type" value="Genomic_DNA"/>
</dbReference>
<evidence type="ECO:0000313" key="9">
    <source>
        <dbReference type="Proteomes" id="UP001209476"/>
    </source>
</evidence>
<evidence type="ECO:0000256" key="7">
    <source>
        <dbReference type="SAM" id="Phobius"/>
    </source>
</evidence>
<comment type="similarity">
    <text evidence="2">Belongs to the polysaccharide synthase family.</text>
</comment>
<keyword evidence="6 7" id="KW-0472">Membrane</keyword>
<feature type="transmembrane region" description="Helical" evidence="7">
    <location>
        <begin position="297"/>
        <end position="317"/>
    </location>
</feature>
<sequence length="479" mass="53296">MTQDNLKQKTKKGLYWSAASNFANQGMRFVFGLILARLLSPDAYGVIGMLTVFLCVVQVFIDCGFSQALIAKQDRTQTDFSTEFFFNIGIGLIGYCLLFISAPFIAEFYNMPLLTSVLRVVGLGVIINSLCVVQSAQFAIRLDFKTPAKLAVITNLFSGVVGIFLAYCGYGVWALVFQQIAGNFLNGILLWILAGWRPTLEFSKDSFKYLWSYGSKILASSLIQQVYDNLYPLVIGKFFSARQLGLYSRAQGFASLPSTNLSGVLGSVTFPVLSKINNDPARLIAIYRKMIKTTAFIVFPLMIGLCATATPLIKILLNEQWYECILLCQLLSCALIWQPISYIHLSVLKVVGRTDLVLKLEILKRSMGLISIFGAIPFGVVGMCIGFNIFYIYCFSINIYFTSKALKVPVIIQLKDILPLLINAGAMGIVVYIVTLLQINIYINFILSVCVGIVMYILTSRLWFKSIYADAISMIKNKS</sequence>
<proteinExistence type="inferred from homology"/>
<feature type="transmembrane region" description="Helical" evidence="7">
    <location>
        <begin position="324"/>
        <end position="347"/>
    </location>
</feature>
<accession>A0AAW5UMU0</accession>
<dbReference type="Proteomes" id="UP001209476">
    <property type="component" value="Unassembled WGS sequence"/>
</dbReference>
<feature type="transmembrane region" description="Helical" evidence="7">
    <location>
        <begin position="180"/>
        <end position="197"/>
    </location>
</feature>
<evidence type="ECO:0000256" key="3">
    <source>
        <dbReference type="ARBA" id="ARBA00022475"/>
    </source>
</evidence>
<comment type="caution">
    <text evidence="8">The sequence shown here is derived from an EMBL/GenBank/DDBJ whole genome shotgun (WGS) entry which is preliminary data.</text>
</comment>
<evidence type="ECO:0000256" key="5">
    <source>
        <dbReference type="ARBA" id="ARBA00022989"/>
    </source>
</evidence>
<feature type="transmembrane region" description="Helical" evidence="7">
    <location>
        <begin position="84"/>
        <end position="105"/>
    </location>
</feature>
<feature type="transmembrane region" description="Helical" evidence="7">
    <location>
        <begin position="417"/>
        <end position="435"/>
    </location>
</feature>
<feature type="transmembrane region" description="Helical" evidence="7">
    <location>
        <begin position="441"/>
        <end position="464"/>
    </location>
</feature>
<feature type="transmembrane region" description="Helical" evidence="7">
    <location>
        <begin position="367"/>
        <end position="396"/>
    </location>
</feature>
<evidence type="ECO:0000256" key="1">
    <source>
        <dbReference type="ARBA" id="ARBA00004651"/>
    </source>
</evidence>
<dbReference type="GO" id="GO:0005886">
    <property type="term" value="C:plasma membrane"/>
    <property type="evidence" value="ECO:0007669"/>
    <property type="project" value="UniProtKB-SubCell"/>
</dbReference>
<gene>
    <name evidence="8" type="ORF">ONS98_01490</name>
</gene>
<feature type="transmembrane region" description="Helical" evidence="7">
    <location>
        <begin position="117"/>
        <end position="140"/>
    </location>
</feature>
<keyword evidence="5 7" id="KW-1133">Transmembrane helix</keyword>
<keyword evidence="3" id="KW-1003">Cell membrane</keyword>
<dbReference type="Pfam" id="PF13440">
    <property type="entry name" value="Polysacc_synt_3"/>
    <property type="match status" value="1"/>
</dbReference>
<dbReference type="PANTHER" id="PTHR30250">
    <property type="entry name" value="PST FAMILY PREDICTED COLANIC ACID TRANSPORTER"/>
    <property type="match status" value="1"/>
</dbReference>
<feature type="transmembrane region" description="Helical" evidence="7">
    <location>
        <begin position="43"/>
        <end position="63"/>
    </location>
</feature>
<evidence type="ECO:0000256" key="4">
    <source>
        <dbReference type="ARBA" id="ARBA00022692"/>
    </source>
</evidence>
<keyword evidence="4 7" id="KW-0812">Transmembrane</keyword>
<organism evidence="8 9">
    <name type="scientific">Segatella copri</name>
    <dbReference type="NCBI Taxonomy" id="165179"/>
    <lineage>
        <taxon>Bacteria</taxon>
        <taxon>Pseudomonadati</taxon>
        <taxon>Bacteroidota</taxon>
        <taxon>Bacteroidia</taxon>
        <taxon>Bacteroidales</taxon>
        <taxon>Prevotellaceae</taxon>
        <taxon>Segatella</taxon>
    </lineage>
</organism>
<dbReference type="InterPro" id="IPR050833">
    <property type="entry name" value="Poly_Biosynth_Transport"/>
</dbReference>